<evidence type="ECO:0000313" key="9">
    <source>
        <dbReference type="Proteomes" id="UP000596661"/>
    </source>
</evidence>
<comment type="function">
    <text evidence="6">Component of the 90S pre-ribosome involved in the maturation of rRNAs. Required for early cleavages of the pre-RNAs in the 40S ribosomal subunit maturation pathway.</text>
</comment>
<dbReference type="Proteomes" id="UP000596661">
    <property type="component" value="Chromosome 5"/>
</dbReference>
<evidence type="ECO:0000256" key="6">
    <source>
        <dbReference type="RuleBase" id="RU368027"/>
    </source>
</evidence>
<dbReference type="Pfam" id="PF06102">
    <property type="entry name" value="RRP36"/>
    <property type="match status" value="1"/>
</dbReference>
<feature type="region of interest" description="Disordered" evidence="7">
    <location>
        <begin position="140"/>
        <end position="205"/>
    </location>
</feature>
<protein>
    <recommendedName>
        <fullName evidence="6">rRNA biogenesis protein RRP36</fullName>
    </recommendedName>
</protein>
<comment type="subunit">
    <text evidence="6">Associates with 90S and pre-40S pre-ribosomal particles.</text>
</comment>
<proteinExistence type="inferred from homology"/>
<keyword evidence="6" id="KW-0687">Ribonucleoprotein</keyword>
<keyword evidence="4 6" id="KW-0698">rRNA processing</keyword>
<evidence type="ECO:0000256" key="7">
    <source>
        <dbReference type="SAM" id="MobiDB-lite"/>
    </source>
</evidence>
<keyword evidence="3 6" id="KW-0690">Ribosome biogenesis</keyword>
<evidence type="ECO:0000256" key="2">
    <source>
        <dbReference type="ARBA" id="ARBA00009418"/>
    </source>
</evidence>
<keyword evidence="5 6" id="KW-0539">Nucleus</keyword>
<dbReference type="EnsemblPlants" id="evm.model.05.1248">
    <property type="protein sequence ID" value="cds.evm.model.05.1248"/>
    <property type="gene ID" value="evm.TU.05.1248"/>
</dbReference>
<name>A0A803PKK4_CANSA</name>
<reference evidence="8" key="1">
    <citation type="submission" date="2018-11" db="EMBL/GenBank/DDBJ databases">
        <authorList>
            <person name="Grassa J C."/>
        </authorList>
    </citation>
    <scope>NUCLEOTIDE SEQUENCE [LARGE SCALE GENOMIC DNA]</scope>
</reference>
<reference evidence="8" key="2">
    <citation type="submission" date="2021-03" db="UniProtKB">
        <authorList>
            <consortium name="EnsemblPlants"/>
        </authorList>
    </citation>
    <scope>IDENTIFICATION</scope>
</reference>
<feature type="compositionally biased region" description="Basic and acidic residues" evidence="7">
    <location>
        <begin position="188"/>
        <end position="197"/>
    </location>
</feature>
<organism evidence="8 9">
    <name type="scientific">Cannabis sativa</name>
    <name type="common">Hemp</name>
    <name type="synonym">Marijuana</name>
    <dbReference type="NCBI Taxonomy" id="3483"/>
    <lineage>
        <taxon>Eukaryota</taxon>
        <taxon>Viridiplantae</taxon>
        <taxon>Streptophyta</taxon>
        <taxon>Embryophyta</taxon>
        <taxon>Tracheophyta</taxon>
        <taxon>Spermatophyta</taxon>
        <taxon>Magnoliopsida</taxon>
        <taxon>eudicotyledons</taxon>
        <taxon>Gunneridae</taxon>
        <taxon>Pentapetalae</taxon>
        <taxon>rosids</taxon>
        <taxon>fabids</taxon>
        <taxon>Rosales</taxon>
        <taxon>Cannabaceae</taxon>
        <taxon>Cannabis</taxon>
    </lineage>
</organism>
<dbReference type="EMBL" id="UZAU01000512">
    <property type="status" value="NOT_ANNOTATED_CDS"/>
    <property type="molecule type" value="Genomic_DNA"/>
</dbReference>
<dbReference type="PANTHER" id="PTHR21738:SF0">
    <property type="entry name" value="RIBOSOMAL RNA PROCESSING PROTEIN 36 HOMOLOG"/>
    <property type="match status" value="1"/>
</dbReference>
<comment type="similarity">
    <text evidence="2 6">Belongs to the RRP36 family.</text>
</comment>
<dbReference type="GO" id="GO:0000462">
    <property type="term" value="P:maturation of SSU-rRNA from tricistronic rRNA transcript (SSU-rRNA, 5.8S rRNA, LSU-rRNA)"/>
    <property type="evidence" value="ECO:0007669"/>
    <property type="project" value="TreeGrafter"/>
</dbReference>
<feature type="region of interest" description="Disordered" evidence="7">
    <location>
        <begin position="65"/>
        <end position="99"/>
    </location>
</feature>
<evidence type="ECO:0000256" key="5">
    <source>
        <dbReference type="ARBA" id="ARBA00023242"/>
    </source>
</evidence>
<evidence type="ECO:0000256" key="4">
    <source>
        <dbReference type="ARBA" id="ARBA00022552"/>
    </source>
</evidence>
<dbReference type="GO" id="GO:0005730">
    <property type="term" value="C:nucleolus"/>
    <property type="evidence" value="ECO:0007669"/>
    <property type="project" value="UniProtKB-SubCell"/>
</dbReference>
<evidence type="ECO:0000256" key="3">
    <source>
        <dbReference type="ARBA" id="ARBA00022517"/>
    </source>
</evidence>
<keyword evidence="9" id="KW-1185">Reference proteome</keyword>
<accession>A0A803PKK4</accession>
<sequence>MEGAIMDNIGYSKDFEDDDELCYASLPVSKLQPRSTVDPPLSPQVDRRSFFSKPRAQLPFLPVGALVTTASPPPPPEATQPENSRNSKNLFGSPASLTAPTQAPISQGFPFLCNCDLGKFVLIEMKNPNNQFSKLKKVEFPDSEEDIGSPLSSSSSEHEEEEEIERELADVTFEELQKARSNGSHSVSRKDNKEKKVGRANKNRPMEVSCKKPVGRFRDVVQAPKKVLRDPRFESLCGTLDNDGFKKRYNFLFEEELPAEKEELRKQLKKSSDPEVVEELKNQLSWILMSENNDSLKNMNSFRDLASLKPILRKEGKRMLQRINDTCLIASLWRISNNKVNELISSLNVAYKSSIFYVMVVETFPALRLRLPQCLEVVQASADSI</sequence>
<dbReference type="GO" id="GO:0030686">
    <property type="term" value="C:90S preribosome"/>
    <property type="evidence" value="ECO:0007669"/>
    <property type="project" value="TreeGrafter"/>
</dbReference>
<evidence type="ECO:0000313" key="8">
    <source>
        <dbReference type="EnsemblPlants" id="cds.evm.model.05.1248"/>
    </source>
</evidence>
<dbReference type="AlphaFoldDB" id="A0A803PKK4"/>
<dbReference type="InterPro" id="IPR009292">
    <property type="entry name" value="RRP36"/>
</dbReference>
<dbReference type="Gramene" id="evm.model.05.1248">
    <property type="protein sequence ID" value="cds.evm.model.05.1248"/>
    <property type="gene ID" value="evm.TU.05.1248"/>
</dbReference>
<evidence type="ECO:0000256" key="1">
    <source>
        <dbReference type="ARBA" id="ARBA00004604"/>
    </source>
</evidence>
<feature type="compositionally biased region" description="Polar residues" evidence="7">
    <location>
        <begin position="80"/>
        <end position="99"/>
    </location>
</feature>
<dbReference type="PANTHER" id="PTHR21738">
    <property type="entry name" value="RIBOSOMAL RNA PROCESSING PROTEIN 36 HOMOLOG"/>
    <property type="match status" value="1"/>
</dbReference>
<comment type="subcellular location">
    <subcellularLocation>
        <location evidence="1 6">Nucleus</location>
        <location evidence="1 6">Nucleolus</location>
    </subcellularLocation>
</comment>